<dbReference type="Gene3D" id="1.50.10.10">
    <property type="match status" value="1"/>
</dbReference>
<dbReference type="GO" id="GO:0005975">
    <property type="term" value="P:carbohydrate metabolic process"/>
    <property type="evidence" value="ECO:0007669"/>
    <property type="project" value="InterPro"/>
</dbReference>
<dbReference type="InterPro" id="IPR049164">
    <property type="entry name" value="Glyco_hydro_78_N"/>
</dbReference>
<evidence type="ECO:0000259" key="2">
    <source>
        <dbReference type="Pfam" id="PF21104"/>
    </source>
</evidence>
<organism evidence="3 4">
    <name type="scientific">Candidatus Companilactobacillus pullicola</name>
    <dbReference type="NCBI Taxonomy" id="2838523"/>
    <lineage>
        <taxon>Bacteria</taxon>
        <taxon>Bacillati</taxon>
        <taxon>Bacillota</taxon>
        <taxon>Bacilli</taxon>
        <taxon>Lactobacillales</taxon>
        <taxon>Lactobacillaceae</taxon>
        <taxon>Companilactobacillus</taxon>
    </lineage>
</organism>
<proteinExistence type="predicted"/>
<reference evidence="3" key="2">
    <citation type="submission" date="2021-04" db="EMBL/GenBank/DDBJ databases">
        <authorList>
            <person name="Gilroy R."/>
        </authorList>
    </citation>
    <scope>NUCLEOTIDE SEQUENCE</scope>
    <source>
        <strain evidence="3">3204</strain>
    </source>
</reference>
<dbReference type="InterPro" id="IPR035396">
    <property type="entry name" value="Bac_rhamnosid6H"/>
</dbReference>
<dbReference type="Pfam" id="PF17389">
    <property type="entry name" value="Bac_rhamnosid6H"/>
    <property type="match status" value="1"/>
</dbReference>
<dbReference type="EMBL" id="DXCM01000035">
    <property type="protein sequence ID" value="HIY92443.1"/>
    <property type="molecule type" value="Genomic_DNA"/>
</dbReference>
<gene>
    <name evidence="3" type="ORF">H9820_05800</name>
</gene>
<evidence type="ECO:0000313" key="3">
    <source>
        <dbReference type="EMBL" id="HIY92443.1"/>
    </source>
</evidence>
<dbReference type="InterPro" id="IPR012341">
    <property type="entry name" value="6hp_glycosidase-like_sf"/>
</dbReference>
<comment type="caution">
    <text evidence="3">The sequence shown here is derived from an EMBL/GenBank/DDBJ whole genome shotgun (WGS) entry which is preliminary data.</text>
</comment>
<protein>
    <submittedName>
        <fullName evidence="3">Alpha-rhamnosidase</fullName>
    </submittedName>
</protein>
<dbReference type="InterPro" id="IPR008928">
    <property type="entry name" value="6-hairpin_glycosidase_sf"/>
</dbReference>
<dbReference type="Pfam" id="PF21104">
    <property type="entry name" value="Glyco_hydro_78_N"/>
    <property type="match status" value="1"/>
</dbReference>
<evidence type="ECO:0000313" key="4">
    <source>
        <dbReference type="Proteomes" id="UP000824013"/>
    </source>
</evidence>
<name>A0A9D1ZN48_9LACO</name>
<reference evidence="3" key="1">
    <citation type="journal article" date="2021" name="PeerJ">
        <title>Extensive microbial diversity within the chicken gut microbiome revealed by metagenomics and culture.</title>
        <authorList>
            <person name="Gilroy R."/>
            <person name="Ravi A."/>
            <person name="Getino M."/>
            <person name="Pursley I."/>
            <person name="Horton D.L."/>
            <person name="Alikhan N.F."/>
            <person name="Baker D."/>
            <person name="Gharbi K."/>
            <person name="Hall N."/>
            <person name="Watson M."/>
            <person name="Adriaenssens E.M."/>
            <person name="Foster-Nyarko E."/>
            <person name="Jarju S."/>
            <person name="Secka A."/>
            <person name="Antonio M."/>
            <person name="Oren A."/>
            <person name="Chaudhuri R.R."/>
            <person name="La Ragione R."/>
            <person name="Hildebrand F."/>
            <person name="Pallen M.J."/>
        </authorList>
    </citation>
    <scope>NUCLEOTIDE SEQUENCE</scope>
    <source>
        <strain evidence="3">3204</strain>
    </source>
</reference>
<evidence type="ECO:0000259" key="1">
    <source>
        <dbReference type="Pfam" id="PF17389"/>
    </source>
</evidence>
<dbReference type="PANTHER" id="PTHR34987">
    <property type="entry name" value="C, PUTATIVE (AFU_ORTHOLOGUE AFUA_3G02880)-RELATED"/>
    <property type="match status" value="1"/>
</dbReference>
<dbReference type="AlphaFoldDB" id="A0A9D1ZN48"/>
<dbReference type="SUPFAM" id="SSF48208">
    <property type="entry name" value="Six-hairpin glycosidases"/>
    <property type="match status" value="1"/>
</dbReference>
<feature type="domain" description="Glycosyl hydrolase family 78 alpha-rhamnosidase N-terminal" evidence="2">
    <location>
        <begin position="38"/>
        <end position="175"/>
    </location>
</feature>
<dbReference type="Proteomes" id="UP000824013">
    <property type="component" value="Unassembled WGS sequence"/>
</dbReference>
<sequence>MSFKFQINKDVEFSRNKKFLKIAEENKPHLFHQEHLAQRCIKINKEKNQLQTINEEPSISNLDSKILGKGDYLILDFGDHFVSHFSINIKRHGSLMDAPLTLKLQFAEVPDELLHESSNYNGWLSSSWIAEERVHIDQLPTKLRLPRRYSFRYVKITVLDTSPKWKISLDSPSVTSESSVDENNMPQINTEDPELQKITEISIKTLAECMQDVFEDGPKRDQRLWLGDLHLQALVNYTTFKNYSLVKRCLYLFAGMTTSNGKLSADIFTNNQQVNADDTFLFDYSLFFVSCLKDYLENSDDKKTVMDLYSVAKNQIDLARKYVSHNGKLNLPQDWPAFIDWGDDLDKSTAAQAVLIKVLRDFINLNNQLGFKTDDDYFVLLDSMVSYSIQNLFDEKTKMFISNGELNIYSQIWMALANVLPKDENIKLMNKTYKKFFPVQNVATPYMYHFIVEALLQNGMKKEGTALIKDYWGKMISLGADTFWEAFKPDDLNFSPYGSPLVNSYCHAWACTPVYLIEKYNLR</sequence>
<accession>A0A9D1ZN48</accession>
<dbReference type="PANTHER" id="PTHR34987:SF4">
    <property type="entry name" value="ALPHA-L-RHAMNOSIDASE C-TERMINAL DOMAIN-CONTAINING PROTEIN"/>
    <property type="match status" value="1"/>
</dbReference>
<feature type="domain" description="Alpha-L-rhamnosidase six-hairpin glycosidase" evidence="1">
    <location>
        <begin position="187"/>
        <end position="517"/>
    </location>
</feature>